<protein>
    <recommendedName>
        <fullName evidence="6">Transmembrane protein</fullName>
    </recommendedName>
</protein>
<accession>A0A2C6LI29</accession>
<keyword evidence="3" id="KW-0732">Signal</keyword>
<feature type="region of interest" description="Disordered" evidence="1">
    <location>
        <begin position="65"/>
        <end position="153"/>
    </location>
</feature>
<sequence length="759" mass="85187">MLALCLSSSFPFFIFSSLSFSLRCNLVGVSPETLLVQSRRMQAHTETCTCRALYGENISQLRLTSKAANEENKTEKENLMSRPTGSEETGEFLTRESKEDHSSSPSSKQRSASVCKGERGESYLHKEMNGETKEEEEDPERRTRRRRSDVGKEDQGLKRDNFCRYSKYTCTCYCGACTTDKLIGLANDLYGTPEEEDFTVCAQNFIWRYREKPGQAPEEETGEGDVNEVKKKKSKKGNRNKEEEDEEEEEEEAAAERVTKMSPAWKHAKHLADMYEALTAITLISSGFDLHCLSMVHDFVSTSSSSLFVFSSSYSPFLSFSSSSPPCCVSSQQKNPFISVLRTSLERPSFFFIFLFSSSSSSLLSFFSSPRHHPSLISSFLLSTFSSFFSSLLLLLLASVLLVSPSFASSLVNKSAGPVYHLPQSNLSSDLLNTERRQDLSSSFSSLSSQSSSPFSSLYPLSIDPFFFLPLSHRHPKEILNRKKEKKKRDFYAKETDLLKKKKGRRRRLHCSCLDPYFNVGSNLSFSSTTDSFSSSFASSLFSPSLLSRPQPLIFSPSPLPFPCVFSSSLSPRHSPCFIHPSSSPVSLFSPFSSCFFSDLSYLSRERCVSPSFQPASLLFFLVPLFSHIHSPASSTCRQTERKGLFFSSSSSTSSNFTRPLSSSFTYLSPSLYHSFFLDRRTLLSSPSRLSLQRRRSLSSSLFFNSPSSSLLQESLQPSFPSRQILHDELLSSSFLFPSSYFFSLLSRSMSGEKGVCFS</sequence>
<dbReference type="EMBL" id="MIGC01000012">
    <property type="protein sequence ID" value="PHJ26132.1"/>
    <property type="molecule type" value="Genomic_DNA"/>
</dbReference>
<dbReference type="RefSeq" id="XP_067927777.1">
    <property type="nucleotide sequence ID" value="XM_068060245.1"/>
</dbReference>
<feature type="compositionally biased region" description="Basic and acidic residues" evidence="1">
    <location>
        <begin position="116"/>
        <end position="132"/>
    </location>
</feature>
<feature type="chain" id="PRO_5013107099" description="Transmembrane protein" evidence="3">
    <location>
        <begin position="20"/>
        <end position="759"/>
    </location>
</feature>
<name>A0A2C6LI29_9APIC</name>
<evidence type="ECO:0000313" key="5">
    <source>
        <dbReference type="Proteomes" id="UP000221165"/>
    </source>
</evidence>
<feature type="compositionally biased region" description="Basic and acidic residues" evidence="1">
    <location>
        <begin position="68"/>
        <end position="79"/>
    </location>
</feature>
<comment type="caution">
    <text evidence="4">The sequence shown here is derived from an EMBL/GenBank/DDBJ whole genome shotgun (WGS) entry which is preliminary data.</text>
</comment>
<keyword evidence="5" id="KW-1185">Reference proteome</keyword>
<feature type="compositionally biased region" description="Acidic residues" evidence="1">
    <location>
        <begin position="243"/>
        <end position="253"/>
    </location>
</feature>
<feature type="compositionally biased region" description="Basic and acidic residues" evidence="1">
    <location>
        <begin position="93"/>
        <end position="102"/>
    </location>
</feature>
<keyword evidence="2" id="KW-1133">Transmembrane helix</keyword>
<feature type="transmembrane region" description="Helical" evidence="2">
    <location>
        <begin position="349"/>
        <end position="368"/>
    </location>
</feature>
<keyword evidence="2" id="KW-0812">Transmembrane</keyword>
<gene>
    <name evidence="4" type="ORF">CSUI_000010</name>
</gene>
<reference evidence="4 5" key="1">
    <citation type="journal article" date="2017" name="Int. J. Parasitol.">
        <title>The genome of the protozoan parasite Cystoisospora suis and a reverse vaccinology approach to identify vaccine candidates.</title>
        <authorList>
            <person name="Palmieri N."/>
            <person name="Shrestha A."/>
            <person name="Ruttkowski B."/>
            <person name="Beck T."/>
            <person name="Vogl C."/>
            <person name="Tomley F."/>
            <person name="Blake D.P."/>
            <person name="Joachim A."/>
        </authorList>
    </citation>
    <scope>NUCLEOTIDE SEQUENCE [LARGE SCALE GENOMIC DNA]</scope>
    <source>
        <strain evidence="4 5">Wien I</strain>
    </source>
</reference>
<feature type="signal peptide" evidence="3">
    <location>
        <begin position="1"/>
        <end position="19"/>
    </location>
</feature>
<feature type="compositionally biased region" description="Low complexity" evidence="1">
    <location>
        <begin position="103"/>
        <end position="113"/>
    </location>
</feature>
<proteinExistence type="predicted"/>
<evidence type="ECO:0000256" key="2">
    <source>
        <dbReference type="SAM" id="Phobius"/>
    </source>
</evidence>
<dbReference type="Proteomes" id="UP000221165">
    <property type="component" value="Unassembled WGS sequence"/>
</dbReference>
<feature type="compositionally biased region" description="Acidic residues" evidence="1">
    <location>
        <begin position="217"/>
        <end position="226"/>
    </location>
</feature>
<feature type="non-terminal residue" evidence="4">
    <location>
        <position position="759"/>
    </location>
</feature>
<dbReference type="AlphaFoldDB" id="A0A2C6LI29"/>
<keyword evidence="2" id="KW-0472">Membrane</keyword>
<feature type="region of interest" description="Disordered" evidence="1">
    <location>
        <begin position="213"/>
        <end position="258"/>
    </location>
</feature>
<evidence type="ECO:0000313" key="4">
    <source>
        <dbReference type="EMBL" id="PHJ26132.1"/>
    </source>
</evidence>
<evidence type="ECO:0000256" key="1">
    <source>
        <dbReference type="SAM" id="MobiDB-lite"/>
    </source>
</evidence>
<organism evidence="4 5">
    <name type="scientific">Cystoisospora suis</name>
    <dbReference type="NCBI Taxonomy" id="483139"/>
    <lineage>
        <taxon>Eukaryota</taxon>
        <taxon>Sar</taxon>
        <taxon>Alveolata</taxon>
        <taxon>Apicomplexa</taxon>
        <taxon>Conoidasida</taxon>
        <taxon>Coccidia</taxon>
        <taxon>Eucoccidiorida</taxon>
        <taxon>Eimeriorina</taxon>
        <taxon>Sarcocystidae</taxon>
        <taxon>Cystoisospora</taxon>
    </lineage>
</organism>
<dbReference type="GeneID" id="94423456"/>
<dbReference type="VEuPathDB" id="ToxoDB:CSUI_000010"/>
<evidence type="ECO:0000256" key="3">
    <source>
        <dbReference type="SAM" id="SignalP"/>
    </source>
</evidence>
<evidence type="ECO:0008006" key="6">
    <source>
        <dbReference type="Google" id="ProtNLM"/>
    </source>
</evidence>
<feature type="transmembrane region" description="Helical" evidence="2">
    <location>
        <begin position="380"/>
        <end position="403"/>
    </location>
</feature>